<dbReference type="InterPro" id="IPR003578">
    <property type="entry name" value="Small_GTPase_Rho"/>
</dbReference>
<evidence type="ECO:0000256" key="8">
    <source>
        <dbReference type="ARBA" id="ARBA00023134"/>
    </source>
</evidence>
<gene>
    <name evidence="13" type="ORF">BSL78_09559</name>
</gene>
<dbReference type="FunFam" id="3.40.50.300:FF:000561">
    <property type="entry name" value="rho-related GTP-binding protein RhoV"/>
    <property type="match status" value="1"/>
</dbReference>
<dbReference type="Gene3D" id="3.40.50.300">
    <property type="entry name" value="P-loop containing nucleotide triphosphate hydrolases"/>
    <property type="match status" value="1"/>
</dbReference>
<dbReference type="SMART" id="SM00173">
    <property type="entry name" value="RAS"/>
    <property type="match status" value="1"/>
</dbReference>
<evidence type="ECO:0000256" key="9">
    <source>
        <dbReference type="ARBA" id="ARBA00023136"/>
    </source>
</evidence>
<keyword evidence="9" id="KW-0472">Membrane</keyword>
<name>A0A2G8KZW1_STIJA</name>
<evidence type="ECO:0000313" key="13">
    <source>
        <dbReference type="EMBL" id="PIK53538.1"/>
    </source>
</evidence>
<dbReference type="GO" id="GO:0005886">
    <property type="term" value="C:plasma membrane"/>
    <property type="evidence" value="ECO:0007669"/>
    <property type="project" value="UniProtKB-SubCell"/>
</dbReference>
<dbReference type="GO" id="GO:0005525">
    <property type="term" value="F:GTP binding"/>
    <property type="evidence" value="ECO:0007669"/>
    <property type="project" value="UniProtKB-KW"/>
</dbReference>
<dbReference type="InterPro" id="IPR005225">
    <property type="entry name" value="Small_GTP-bd"/>
</dbReference>
<evidence type="ECO:0000256" key="5">
    <source>
        <dbReference type="ARBA" id="ARBA00022723"/>
    </source>
</evidence>
<dbReference type="GO" id="GO:0022603">
    <property type="term" value="P:regulation of anatomical structure morphogenesis"/>
    <property type="evidence" value="ECO:0007669"/>
    <property type="project" value="UniProtKB-ARBA"/>
</dbReference>
<dbReference type="PRINTS" id="PR00449">
    <property type="entry name" value="RASTRNSFRMNG"/>
</dbReference>
<comment type="caution">
    <text evidence="13">The sequence shown here is derived from an EMBL/GenBank/DDBJ whole genome shotgun (WGS) entry which is preliminary data.</text>
</comment>
<dbReference type="AlphaFoldDB" id="A0A2G8KZW1"/>
<organism evidence="13 14">
    <name type="scientific">Stichopus japonicus</name>
    <name type="common">Sea cucumber</name>
    <dbReference type="NCBI Taxonomy" id="307972"/>
    <lineage>
        <taxon>Eukaryota</taxon>
        <taxon>Metazoa</taxon>
        <taxon>Echinodermata</taxon>
        <taxon>Eleutherozoa</taxon>
        <taxon>Echinozoa</taxon>
        <taxon>Holothuroidea</taxon>
        <taxon>Aspidochirotacea</taxon>
        <taxon>Aspidochirotida</taxon>
        <taxon>Stichopodidae</taxon>
        <taxon>Apostichopus</taxon>
    </lineage>
</organism>
<dbReference type="NCBIfam" id="TIGR00231">
    <property type="entry name" value="small_GTP"/>
    <property type="match status" value="1"/>
</dbReference>
<dbReference type="GO" id="GO:0007264">
    <property type="term" value="P:small GTPase-mediated signal transduction"/>
    <property type="evidence" value="ECO:0007669"/>
    <property type="project" value="InterPro"/>
</dbReference>
<dbReference type="InterPro" id="IPR027417">
    <property type="entry name" value="P-loop_NTPase"/>
</dbReference>
<keyword evidence="5" id="KW-0479">Metal-binding</keyword>
<dbReference type="PANTHER" id="PTHR24072">
    <property type="entry name" value="RHO FAMILY GTPASE"/>
    <property type="match status" value="1"/>
</dbReference>
<keyword evidence="8" id="KW-0342">GTP-binding</keyword>
<dbReference type="Proteomes" id="UP000230750">
    <property type="component" value="Unassembled WGS sequence"/>
</dbReference>
<proteinExistence type="predicted"/>
<dbReference type="OrthoDB" id="8830751at2759"/>
<dbReference type="PROSITE" id="PS51419">
    <property type="entry name" value="RAB"/>
    <property type="match status" value="1"/>
</dbReference>
<dbReference type="Pfam" id="PF00071">
    <property type="entry name" value="Ras"/>
    <property type="match status" value="1"/>
</dbReference>
<keyword evidence="7" id="KW-0460">Magnesium</keyword>
<keyword evidence="10" id="KW-0564">Palmitate</keyword>
<evidence type="ECO:0000256" key="7">
    <source>
        <dbReference type="ARBA" id="ARBA00022842"/>
    </source>
</evidence>
<evidence type="ECO:0000256" key="6">
    <source>
        <dbReference type="ARBA" id="ARBA00022741"/>
    </source>
</evidence>
<comment type="subcellular location">
    <subcellularLocation>
        <location evidence="2">Cell membrane</location>
        <topology evidence="2">Lipid-anchor</topology>
        <orientation evidence="2">Cytoplasmic side</orientation>
    </subcellularLocation>
</comment>
<protein>
    <submittedName>
        <fullName evidence="13">Putative cell division control protein 42-like</fullName>
    </submittedName>
</protein>
<comment type="cofactor">
    <cofactor evidence="1">
        <name>Mg(2+)</name>
        <dbReference type="ChEBI" id="CHEBI:18420"/>
    </cofactor>
</comment>
<keyword evidence="4" id="KW-0597">Phosphoprotein</keyword>
<dbReference type="CDD" id="cd04130">
    <property type="entry name" value="Wrch_1"/>
    <property type="match status" value="1"/>
</dbReference>
<feature type="region of interest" description="Disordered" evidence="12">
    <location>
        <begin position="1"/>
        <end position="59"/>
    </location>
</feature>
<dbReference type="GO" id="GO:0051301">
    <property type="term" value="P:cell division"/>
    <property type="evidence" value="ECO:0007669"/>
    <property type="project" value="UniProtKB-KW"/>
</dbReference>
<keyword evidence="13" id="KW-0132">Cell division</keyword>
<dbReference type="EMBL" id="MRZV01000282">
    <property type="protein sequence ID" value="PIK53538.1"/>
    <property type="molecule type" value="Genomic_DNA"/>
</dbReference>
<keyword evidence="11" id="KW-0449">Lipoprotein</keyword>
<dbReference type="SUPFAM" id="SSF52540">
    <property type="entry name" value="P-loop containing nucleoside triphosphate hydrolases"/>
    <property type="match status" value="1"/>
</dbReference>
<evidence type="ECO:0000256" key="10">
    <source>
        <dbReference type="ARBA" id="ARBA00023139"/>
    </source>
</evidence>
<dbReference type="STRING" id="307972.A0A2G8KZW1"/>
<evidence type="ECO:0000256" key="2">
    <source>
        <dbReference type="ARBA" id="ARBA00004342"/>
    </source>
</evidence>
<evidence type="ECO:0000256" key="11">
    <source>
        <dbReference type="ARBA" id="ARBA00023288"/>
    </source>
</evidence>
<keyword evidence="3" id="KW-1003">Cell membrane</keyword>
<evidence type="ECO:0000256" key="3">
    <source>
        <dbReference type="ARBA" id="ARBA00022475"/>
    </source>
</evidence>
<keyword evidence="6" id="KW-0547">Nucleotide-binding</keyword>
<dbReference type="SMART" id="SM00174">
    <property type="entry name" value="RHO"/>
    <property type="match status" value="1"/>
</dbReference>
<dbReference type="GO" id="GO:0046872">
    <property type="term" value="F:metal ion binding"/>
    <property type="evidence" value="ECO:0007669"/>
    <property type="project" value="UniProtKB-KW"/>
</dbReference>
<accession>A0A2G8KZW1</accession>
<dbReference type="InterPro" id="IPR001806">
    <property type="entry name" value="Small_GTPase"/>
</dbReference>
<dbReference type="SMART" id="SM00175">
    <property type="entry name" value="RAB"/>
    <property type="match status" value="1"/>
</dbReference>
<evidence type="ECO:0000256" key="1">
    <source>
        <dbReference type="ARBA" id="ARBA00001946"/>
    </source>
</evidence>
<evidence type="ECO:0000256" key="4">
    <source>
        <dbReference type="ARBA" id="ARBA00022553"/>
    </source>
</evidence>
<sequence length="305" mass="34075">MVLTGLTRELQNFDSIHSESSDEFGSMPPDVQPRASASEPPSPIGERRGAVTSDPRIVRTGSNEPEEWTLLSYVKPEKLKCVLVGDGAIGKTSLVVSYTTNGYPKQYVPTAFDNYAVNVKVDDNPVCLQICDTAGQDDFDKLRPLCYPLTDVFLLCFSVISPTSYHNIIEKWLPEIRAYNPKTPIILVGTQSDLRTDVNVLIELSQSKEIPITEAEAKERAEKINAVTYVECSALTQHNLKEVFDTAIMTGLKLTVPPKSSRSLIRRLSKKENYLVNIPAKKKTKTRKPNIWRKLCCIPVPYEAD</sequence>
<keyword evidence="14" id="KW-1185">Reference proteome</keyword>
<dbReference type="PROSITE" id="PS51420">
    <property type="entry name" value="RHO"/>
    <property type="match status" value="1"/>
</dbReference>
<reference evidence="13 14" key="1">
    <citation type="journal article" date="2017" name="PLoS Biol.">
        <title>The sea cucumber genome provides insights into morphological evolution and visceral regeneration.</title>
        <authorList>
            <person name="Zhang X."/>
            <person name="Sun L."/>
            <person name="Yuan J."/>
            <person name="Sun Y."/>
            <person name="Gao Y."/>
            <person name="Zhang L."/>
            <person name="Li S."/>
            <person name="Dai H."/>
            <person name="Hamel J.F."/>
            <person name="Liu C."/>
            <person name="Yu Y."/>
            <person name="Liu S."/>
            <person name="Lin W."/>
            <person name="Guo K."/>
            <person name="Jin S."/>
            <person name="Xu P."/>
            <person name="Storey K.B."/>
            <person name="Huan P."/>
            <person name="Zhang T."/>
            <person name="Zhou Y."/>
            <person name="Zhang J."/>
            <person name="Lin C."/>
            <person name="Li X."/>
            <person name="Xing L."/>
            <person name="Huo D."/>
            <person name="Sun M."/>
            <person name="Wang L."/>
            <person name="Mercier A."/>
            <person name="Li F."/>
            <person name="Yang H."/>
            <person name="Xiang J."/>
        </authorList>
    </citation>
    <scope>NUCLEOTIDE SEQUENCE [LARGE SCALE GENOMIC DNA]</scope>
    <source>
        <strain evidence="13">Shaxun</strain>
        <tissue evidence="13">Muscle</tissue>
    </source>
</reference>
<dbReference type="PROSITE" id="PS51421">
    <property type="entry name" value="RAS"/>
    <property type="match status" value="1"/>
</dbReference>
<dbReference type="GO" id="GO:0007010">
    <property type="term" value="P:cytoskeleton organization"/>
    <property type="evidence" value="ECO:0007669"/>
    <property type="project" value="UniProtKB-ARBA"/>
</dbReference>
<dbReference type="GO" id="GO:0003924">
    <property type="term" value="F:GTPase activity"/>
    <property type="evidence" value="ECO:0007669"/>
    <property type="project" value="InterPro"/>
</dbReference>
<evidence type="ECO:0000256" key="12">
    <source>
        <dbReference type="SAM" id="MobiDB-lite"/>
    </source>
</evidence>
<evidence type="ECO:0000313" key="14">
    <source>
        <dbReference type="Proteomes" id="UP000230750"/>
    </source>
</evidence>
<keyword evidence="13" id="KW-0131">Cell cycle</keyword>